<organism evidence="6 7">
    <name type="scientific">Candida verbasci</name>
    <dbReference type="NCBI Taxonomy" id="1227364"/>
    <lineage>
        <taxon>Eukaryota</taxon>
        <taxon>Fungi</taxon>
        <taxon>Dikarya</taxon>
        <taxon>Ascomycota</taxon>
        <taxon>Saccharomycotina</taxon>
        <taxon>Pichiomycetes</taxon>
        <taxon>Debaryomycetaceae</taxon>
        <taxon>Candida/Lodderomyces clade</taxon>
        <taxon>Candida</taxon>
    </lineage>
</organism>
<feature type="domain" description="Large ribosomal subunit protein uL5 C-terminal" evidence="5">
    <location>
        <begin position="190"/>
        <end position="286"/>
    </location>
</feature>
<dbReference type="InterPro" id="IPR002132">
    <property type="entry name" value="Ribosomal_uL5"/>
</dbReference>
<dbReference type="SUPFAM" id="SSF55282">
    <property type="entry name" value="RL5-like"/>
    <property type="match status" value="1"/>
</dbReference>
<name>A0A9W4TTF8_9ASCO</name>
<dbReference type="InterPro" id="IPR031309">
    <property type="entry name" value="Ribosomal_uL5_C"/>
</dbReference>
<keyword evidence="3" id="KW-0687">Ribonucleoprotein</keyword>
<sequence>MNSRHFIRQFSQTTTNLKTGYSTVLPVHHLVKVEKAKLKPCYSEVVIPSDDIRSNKFKPTEIDQDRVQDHYYNTLESDLLLKFYEHDSKTIPGLKKREWGTDSPFKVFRKGKRKPKGSAIETQDIIPINYQNIPKLNSIVINSYNKNALERPWMNICTRLQLATITNKKPKILYNKSNILPWKVRRGKECGAKVELFDREMNQFITTLTEIVLPRLRAFEGIKLTSGDTNGNITFGLNADDILLFPEIENFQELYPNLNGMDITFKTSARTDQQAKTLLSSYGFPFYKPVKNSG</sequence>
<comment type="caution">
    <text evidence="6">The sequence shown here is derived from an EMBL/GenBank/DDBJ whole genome shotgun (WGS) entry which is preliminary data.</text>
</comment>
<comment type="similarity">
    <text evidence="1">Belongs to the universal ribosomal protein uL5 family.</text>
</comment>
<evidence type="ECO:0000313" key="7">
    <source>
        <dbReference type="Proteomes" id="UP001152885"/>
    </source>
</evidence>
<evidence type="ECO:0000313" key="6">
    <source>
        <dbReference type="EMBL" id="CAI5757993.1"/>
    </source>
</evidence>
<evidence type="ECO:0000256" key="4">
    <source>
        <dbReference type="ARBA" id="ARBA00040368"/>
    </source>
</evidence>
<dbReference type="Proteomes" id="UP001152885">
    <property type="component" value="Unassembled WGS sequence"/>
</dbReference>
<dbReference type="InterPro" id="IPR022803">
    <property type="entry name" value="Ribosomal_uL5_dom_sf"/>
</dbReference>
<dbReference type="GO" id="GO:0006412">
    <property type="term" value="P:translation"/>
    <property type="evidence" value="ECO:0007669"/>
    <property type="project" value="InterPro"/>
</dbReference>
<dbReference type="OrthoDB" id="539541at2759"/>
<dbReference type="GO" id="GO:1990904">
    <property type="term" value="C:ribonucleoprotein complex"/>
    <property type="evidence" value="ECO:0007669"/>
    <property type="project" value="UniProtKB-KW"/>
</dbReference>
<evidence type="ECO:0000256" key="2">
    <source>
        <dbReference type="ARBA" id="ARBA00022980"/>
    </source>
</evidence>
<dbReference type="Gene3D" id="3.30.1440.10">
    <property type="match status" value="1"/>
</dbReference>
<evidence type="ECO:0000256" key="3">
    <source>
        <dbReference type="ARBA" id="ARBA00023274"/>
    </source>
</evidence>
<dbReference type="GO" id="GO:0003735">
    <property type="term" value="F:structural constituent of ribosome"/>
    <property type="evidence" value="ECO:0007669"/>
    <property type="project" value="InterPro"/>
</dbReference>
<proteinExistence type="inferred from homology"/>
<dbReference type="FunFam" id="3.30.1440.10:FF:000001">
    <property type="entry name" value="50S ribosomal protein L5"/>
    <property type="match status" value="1"/>
</dbReference>
<evidence type="ECO:0000259" key="5">
    <source>
        <dbReference type="Pfam" id="PF00673"/>
    </source>
</evidence>
<evidence type="ECO:0000256" key="1">
    <source>
        <dbReference type="ARBA" id="ARBA00008553"/>
    </source>
</evidence>
<dbReference type="Pfam" id="PF00673">
    <property type="entry name" value="Ribosomal_L5_C"/>
    <property type="match status" value="1"/>
</dbReference>
<keyword evidence="2" id="KW-0689">Ribosomal protein</keyword>
<gene>
    <name evidence="6" type="ORF">CANVERA_P2505</name>
</gene>
<accession>A0A9W4TTF8</accession>
<protein>
    <recommendedName>
        <fullName evidence="4">Large ribosomal subunit protein uL5m</fullName>
    </recommendedName>
</protein>
<dbReference type="AlphaFoldDB" id="A0A9W4TTF8"/>
<dbReference type="PANTHER" id="PTHR11994">
    <property type="entry name" value="60S RIBOSOMAL PROTEIN L11-RELATED"/>
    <property type="match status" value="1"/>
</dbReference>
<dbReference type="EMBL" id="CANTUO010000002">
    <property type="protein sequence ID" value="CAI5757993.1"/>
    <property type="molecule type" value="Genomic_DNA"/>
</dbReference>
<reference evidence="6" key="1">
    <citation type="submission" date="2022-12" db="EMBL/GenBank/DDBJ databases">
        <authorList>
            <person name="Brejova B."/>
        </authorList>
    </citation>
    <scope>NUCLEOTIDE SEQUENCE</scope>
</reference>
<dbReference type="GO" id="GO:0005840">
    <property type="term" value="C:ribosome"/>
    <property type="evidence" value="ECO:0007669"/>
    <property type="project" value="UniProtKB-KW"/>
</dbReference>
<keyword evidence="7" id="KW-1185">Reference proteome</keyword>